<dbReference type="GO" id="GO:0005886">
    <property type="term" value="C:plasma membrane"/>
    <property type="evidence" value="ECO:0007669"/>
    <property type="project" value="UniProtKB-SubCell"/>
</dbReference>
<dbReference type="InterPro" id="IPR010920">
    <property type="entry name" value="LSM_dom_sf"/>
</dbReference>
<comment type="function">
    <text evidence="7">Mechanosensitive channel that participates in the regulation of osmotic pressure changes within the cell, opening in response to stretch forces in the membrane lipid bilayer, without the need for other proteins. Contributes to normal resistance to hypoosmotic shock. Forms an ion channel of 1.0 nanosiemens conductance with a slight preference for anions.</text>
</comment>
<keyword evidence="6 7" id="KW-0472">Membrane</keyword>
<dbReference type="InterPro" id="IPR045275">
    <property type="entry name" value="MscS_archaea/bacteria_type"/>
</dbReference>
<dbReference type="OrthoDB" id="9809206at2"/>
<comment type="subunit">
    <text evidence="7">Homoheptamer.</text>
</comment>
<dbReference type="EMBL" id="RPOK01000001">
    <property type="protein sequence ID" value="RPJ68528.1"/>
    <property type="molecule type" value="Genomic_DNA"/>
</dbReference>
<feature type="transmembrane region" description="Helical" evidence="7">
    <location>
        <begin position="88"/>
        <end position="106"/>
    </location>
</feature>
<evidence type="ECO:0000259" key="8">
    <source>
        <dbReference type="Pfam" id="PF00924"/>
    </source>
</evidence>
<evidence type="ECO:0000256" key="5">
    <source>
        <dbReference type="ARBA" id="ARBA00022989"/>
    </source>
</evidence>
<dbReference type="SUPFAM" id="SSF82689">
    <property type="entry name" value="Mechanosensitive channel protein MscS (YggB), C-terminal domain"/>
    <property type="match status" value="1"/>
</dbReference>
<dbReference type="AlphaFoldDB" id="A0A3N5ZE29"/>
<evidence type="ECO:0000313" key="11">
    <source>
        <dbReference type="Proteomes" id="UP000275281"/>
    </source>
</evidence>
<dbReference type="InterPro" id="IPR049278">
    <property type="entry name" value="MS_channel_C"/>
</dbReference>
<keyword evidence="5 7" id="KW-1133">Transmembrane helix</keyword>
<feature type="transmembrane region" description="Helical" evidence="7">
    <location>
        <begin position="60"/>
        <end position="82"/>
    </location>
</feature>
<keyword evidence="7" id="KW-0406">Ion transport</keyword>
<keyword evidence="3" id="KW-1003">Cell membrane</keyword>
<dbReference type="SUPFAM" id="SSF50182">
    <property type="entry name" value="Sm-like ribonucleoproteins"/>
    <property type="match status" value="1"/>
</dbReference>
<dbReference type="RefSeq" id="WP_124026529.1">
    <property type="nucleotide sequence ID" value="NZ_JBHRSN010000005.1"/>
</dbReference>
<dbReference type="Proteomes" id="UP000275281">
    <property type="component" value="Unassembled WGS sequence"/>
</dbReference>
<dbReference type="SUPFAM" id="SSF82861">
    <property type="entry name" value="Mechanosensitive channel protein MscS (YggB), transmembrane region"/>
    <property type="match status" value="1"/>
</dbReference>
<comment type="caution">
    <text evidence="10">The sequence shown here is derived from an EMBL/GenBank/DDBJ whole genome shotgun (WGS) entry which is preliminary data.</text>
</comment>
<evidence type="ECO:0000259" key="9">
    <source>
        <dbReference type="Pfam" id="PF21082"/>
    </source>
</evidence>
<dbReference type="Pfam" id="PF00924">
    <property type="entry name" value="MS_channel_2nd"/>
    <property type="match status" value="1"/>
</dbReference>
<comment type="caution">
    <text evidence="7">Lacks conserved residue(s) required for the propagation of feature annotation.</text>
</comment>
<evidence type="ECO:0000313" key="10">
    <source>
        <dbReference type="EMBL" id="RPJ68528.1"/>
    </source>
</evidence>
<dbReference type="Pfam" id="PF21082">
    <property type="entry name" value="MS_channel_3rd"/>
    <property type="match status" value="1"/>
</dbReference>
<proteinExistence type="inferred from homology"/>
<accession>A0A3N5ZE29</accession>
<dbReference type="InterPro" id="IPR011014">
    <property type="entry name" value="MscS_channel_TM-2"/>
</dbReference>
<dbReference type="InterPro" id="IPR006685">
    <property type="entry name" value="MscS_channel_2nd"/>
</dbReference>
<evidence type="ECO:0000256" key="7">
    <source>
        <dbReference type="RuleBase" id="RU369025"/>
    </source>
</evidence>
<sequence>MEQELEQIQTLYNTLTEFAVTYSFQIVGAIIIIIIGAWVASKVGHFVEHTMRAREIDITLSRFTGGTAKTIVLVLVFIIALGQLGISVTPFIAAIGALGLGAGLAIQGMLSNYAAGFTIIITRPFVVNDTIKVQGVAGLVAEVHLGYTILLDEDNVRIQIPNRLIVGEILHNSAGNILVELSIGVAYSSNTDEVMSVISNALEKVEGIDENNVPLIGIDNFGDSSINFGVRFWAPTDKHYQIKYAANKAIHDAIIAASIEIPFPQREVRMLGD</sequence>
<dbReference type="PANTHER" id="PTHR30221">
    <property type="entry name" value="SMALL-CONDUCTANCE MECHANOSENSITIVE CHANNEL"/>
    <property type="match status" value="1"/>
</dbReference>
<dbReference type="InterPro" id="IPR011066">
    <property type="entry name" value="MscS_channel_C_sf"/>
</dbReference>
<dbReference type="Pfam" id="PF05552">
    <property type="entry name" value="MS_channel_1st_1"/>
    <property type="match status" value="1"/>
</dbReference>
<dbReference type="Gene3D" id="2.30.30.60">
    <property type="match status" value="1"/>
</dbReference>
<dbReference type="InterPro" id="IPR023408">
    <property type="entry name" value="MscS_beta-dom_sf"/>
</dbReference>
<evidence type="ECO:0000256" key="1">
    <source>
        <dbReference type="ARBA" id="ARBA00004651"/>
    </source>
</evidence>
<evidence type="ECO:0000256" key="2">
    <source>
        <dbReference type="ARBA" id="ARBA00008017"/>
    </source>
</evidence>
<gene>
    <name evidence="10" type="ORF">DRW07_03740</name>
</gene>
<keyword evidence="7" id="KW-0997">Cell inner membrane</keyword>
<protein>
    <recommendedName>
        <fullName evidence="7">Small-conductance mechanosensitive channel</fullName>
    </recommendedName>
</protein>
<dbReference type="GO" id="GO:0008381">
    <property type="term" value="F:mechanosensitive monoatomic ion channel activity"/>
    <property type="evidence" value="ECO:0007669"/>
    <property type="project" value="InterPro"/>
</dbReference>
<dbReference type="Gene3D" id="1.10.287.1260">
    <property type="match status" value="1"/>
</dbReference>
<keyword evidence="11" id="KW-1185">Reference proteome</keyword>
<dbReference type="Gene3D" id="3.30.70.100">
    <property type="match status" value="1"/>
</dbReference>
<keyword evidence="4 7" id="KW-0812">Transmembrane</keyword>
<feature type="transmembrane region" description="Helical" evidence="7">
    <location>
        <begin position="20"/>
        <end position="40"/>
    </location>
</feature>
<dbReference type="InterPro" id="IPR008910">
    <property type="entry name" value="MSC_TM_helix"/>
</dbReference>
<comment type="subcellular location">
    <subcellularLocation>
        <location evidence="7">Cell inner membrane</location>
        <topology evidence="7">Multi-pass membrane protein</topology>
    </subcellularLocation>
    <subcellularLocation>
        <location evidence="1">Cell membrane</location>
        <topology evidence="1">Multi-pass membrane protein</topology>
    </subcellularLocation>
</comment>
<keyword evidence="7" id="KW-0813">Transport</keyword>
<dbReference type="PANTHER" id="PTHR30221:SF1">
    <property type="entry name" value="SMALL-CONDUCTANCE MECHANOSENSITIVE CHANNEL"/>
    <property type="match status" value="1"/>
</dbReference>
<evidence type="ECO:0000256" key="3">
    <source>
        <dbReference type="ARBA" id="ARBA00022475"/>
    </source>
</evidence>
<evidence type="ECO:0000256" key="4">
    <source>
        <dbReference type="ARBA" id="ARBA00022692"/>
    </source>
</evidence>
<organism evidence="10 11">
    <name type="scientific">Alteromonas sediminis</name>
    <dbReference type="NCBI Taxonomy" id="2259342"/>
    <lineage>
        <taxon>Bacteria</taxon>
        <taxon>Pseudomonadati</taxon>
        <taxon>Pseudomonadota</taxon>
        <taxon>Gammaproteobacteria</taxon>
        <taxon>Alteromonadales</taxon>
        <taxon>Alteromonadaceae</taxon>
        <taxon>Alteromonas/Salinimonas group</taxon>
        <taxon>Alteromonas</taxon>
    </lineage>
</organism>
<feature type="domain" description="Mechanosensitive ion channel MscS" evidence="8">
    <location>
        <begin position="109"/>
        <end position="173"/>
    </location>
</feature>
<comment type="similarity">
    <text evidence="2 7">Belongs to the MscS (TC 1.A.23) family.</text>
</comment>
<name>A0A3N5ZE29_9ALTE</name>
<keyword evidence="7" id="KW-0407">Ion channel</keyword>
<evidence type="ECO:0000256" key="6">
    <source>
        <dbReference type="ARBA" id="ARBA00023136"/>
    </source>
</evidence>
<reference evidence="10 11" key="1">
    <citation type="submission" date="2018-11" db="EMBL/GenBank/DDBJ databases">
        <authorList>
            <person name="Ye M.-Q."/>
            <person name="Du Z.-J."/>
        </authorList>
    </citation>
    <scope>NUCLEOTIDE SEQUENCE [LARGE SCALE GENOMIC DNA]</scope>
    <source>
        <strain evidence="10 11">U0105</strain>
    </source>
</reference>
<feature type="domain" description="Mechanosensitive ion channel MscS C-terminal" evidence="9">
    <location>
        <begin position="179"/>
        <end position="261"/>
    </location>
</feature>